<dbReference type="Proteomes" id="UP001286313">
    <property type="component" value="Unassembled WGS sequence"/>
</dbReference>
<dbReference type="AlphaFoldDB" id="A0AAE1BS86"/>
<keyword evidence="3" id="KW-1185">Reference proteome</keyword>
<name>A0AAE1BS86_PETCI</name>
<gene>
    <name evidence="2" type="ORF">Pcinc_037758</name>
</gene>
<comment type="caution">
    <text evidence="2">The sequence shown here is derived from an EMBL/GenBank/DDBJ whole genome shotgun (WGS) entry which is preliminary data.</text>
</comment>
<evidence type="ECO:0000313" key="2">
    <source>
        <dbReference type="EMBL" id="KAK3855863.1"/>
    </source>
</evidence>
<evidence type="ECO:0000313" key="3">
    <source>
        <dbReference type="Proteomes" id="UP001286313"/>
    </source>
</evidence>
<sequence>MPGWDGGSYSVPGQSPSPVEAVRPSPLPPTPRPRPHQAYWGFQSVCLPPSSSLYIRQLTYVTNLRDQRINTNSLDIHPSIHPSRCLLFAAAAAASTYRGATTQVPLFDLDRFIQSRTRSQASQNREEGKGRTGRRAKTGQGGRAKQDREAGQSRTGRQGKAGQGGKPKQDRDQEVLSYQCPRYSERCLPPGNTLHLTHIP</sequence>
<protein>
    <submittedName>
        <fullName evidence="2">Uncharacterized protein</fullName>
    </submittedName>
</protein>
<accession>A0AAE1BS86</accession>
<reference evidence="2" key="1">
    <citation type="submission" date="2023-10" db="EMBL/GenBank/DDBJ databases">
        <title>Genome assemblies of two species of porcelain crab, Petrolisthes cinctipes and Petrolisthes manimaculis (Anomura: Porcellanidae).</title>
        <authorList>
            <person name="Angst P."/>
        </authorList>
    </citation>
    <scope>NUCLEOTIDE SEQUENCE</scope>
    <source>
        <strain evidence="2">PB745_01</strain>
        <tissue evidence="2">Gill</tissue>
    </source>
</reference>
<feature type="region of interest" description="Disordered" evidence="1">
    <location>
        <begin position="115"/>
        <end position="177"/>
    </location>
</feature>
<dbReference type="EMBL" id="JAWQEG010006066">
    <property type="protein sequence ID" value="KAK3855863.1"/>
    <property type="molecule type" value="Genomic_DNA"/>
</dbReference>
<feature type="region of interest" description="Disordered" evidence="1">
    <location>
        <begin position="1"/>
        <end position="34"/>
    </location>
</feature>
<organism evidence="2 3">
    <name type="scientific">Petrolisthes cinctipes</name>
    <name type="common">Flat porcelain crab</name>
    <dbReference type="NCBI Taxonomy" id="88211"/>
    <lineage>
        <taxon>Eukaryota</taxon>
        <taxon>Metazoa</taxon>
        <taxon>Ecdysozoa</taxon>
        <taxon>Arthropoda</taxon>
        <taxon>Crustacea</taxon>
        <taxon>Multicrustacea</taxon>
        <taxon>Malacostraca</taxon>
        <taxon>Eumalacostraca</taxon>
        <taxon>Eucarida</taxon>
        <taxon>Decapoda</taxon>
        <taxon>Pleocyemata</taxon>
        <taxon>Anomura</taxon>
        <taxon>Galatheoidea</taxon>
        <taxon>Porcellanidae</taxon>
        <taxon>Petrolisthes</taxon>
    </lineage>
</organism>
<evidence type="ECO:0000256" key="1">
    <source>
        <dbReference type="SAM" id="MobiDB-lite"/>
    </source>
</evidence>
<proteinExistence type="predicted"/>